<dbReference type="InterPro" id="IPR011333">
    <property type="entry name" value="SKP1/BTB/POZ_sf"/>
</dbReference>
<dbReference type="EMBL" id="OZ037944">
    <property type="protein sequence ID" value="CAL1695986.1"/>
    <property type="molecule type" value="Genomic_DNA"/>
</dbReference>
<feature type="compositionally biased region" description="Basic and acidic residues" evidence="1">
    <location>
        <begin position="1"/>
        <end position="12"/>
    </location>
</feature>
<reference evidence="4" key="1">
    <citation type="submission" date="2024-04" db="EMBL/GenBank/DDBJ databases">
        <authorList>
            <person name="Shaw F."/>
            <person name="Minotto A."/>
        </authorList>
    </citation>
    <scope>NUCLEOTIDE SEQUENCE [LARGE SCALE GENOMIC DNA]</scope>
</reference>
<dbReference type="Proteomes" id="UP001497453">
    <property type="component" value="Chromosome 1"/>
</dbReference>
<dbReference type="PROSITE" id="PS50097">
    <property type="entry name" value="BTB"/>
    <property type="match status" value="1"/>
</dbReference>
<evidence type="ECO:0000259" key="2">
    <source>
        <dbReference type="PROSITE" id="PS50097"/>
    </source>
</evidence>
<keyword evidence="4" id="KW-1185">Reference proteome</keyword>
<dbReference type="Pfam" id="PF00651">
    <property type="entry name" value="BTB"/>
    <property type="match status" value="1"/>
</dbReference>
<sequence length="376" mass="42041">MAATPKTDRHATDVSVARPAGGSSSESGATIHPSFTFEDADVVLCSKDGISFQVFRICLRLSSGWFRSLYTLPQNEASSSTETIYMDESSDTLAILLSIAHGQDVPQLKDMDEVESAIHAAEKYDMPGVLNYIRQGLLRFAEQHPVRVYALACRWGWIDEAKVASTHTVKLDLLSSSVLPSLNAMDSADLARLMFLHRQRRDCLRERLDSEEVFYANVVPSRCQNPTCNAEVIHDKWHQLKYHWLTTIDKDPALFSSRTALLEGPEVLDVINFKCARCTKKQYNTESTLTNLRNLLDELPRAVEVCMTCPTSVGFQNAEDSSHSVLTVYVVALMTSLRAQRCISTYGCNDMATLPHQPWPSGTDGNFGYWLFLDLS</sequence>
<proteinExistence type="predicted"/>
<dbReference type="SUPFAM" id="SSF54695">
    <property type="entry name" value="POZ domain"/>
    <property type="match status" value="1"/>
</dbReference>
<evidence type="ECO:0000313" key="3">
    <source>
        <dbReference type="EMBL" id="CAL1695986.1"/>
    </source>
</evidence>
<dbReference type="InterPro" id="IPR000210">
    <property type="entry name" value="BTB/POZ_dom"/>
</dbReference>
<protein>
    <recommendedName>
        <fullName evidence="2">BTB domain-containing protein</fullName>
    </recommendedName>
</protein>
<accession>A0ABP1CJW5</accession>
<dbReference type="SMART" id="SM00225">
    <property type="entry name" value="BTB"/>
    <property type="match status" value="1"/>
</dbReference>
<evidence type="ECO:0000256" key="1">
    <source>
        <dbReference type="SAM" id="MobiDB-lite"/>
    </source>
</evidence>
<feature type="domain" description="BTB" evidence="2">
    <location>
        <begin position="40"/>
        <end position="109"/>
    </location>
</feature>
<organism evidence="3 4">
    <name type="scientific">Somion occarium</name>
    <dbReference type="NCBI Taxonomy" id="3059160"/>
    <lineage>
        <taxon>Eukaryota</taxon>
        <taxon>Fungi</taxon>
        <taxon>Dikarya</taxon>
        <taxon>Basidiomycota</taxon>
        <taxon>Agaricomycotina</taxon>
        <taxon>Agaricomycetes</taxon>
        <taxon>Polyporales</taxon>
        <taxon>Cerrenaceae</taxon>
        <taxon>Somion</taxon>
    </lineage>
</organism>
<dbReference type="Gene3D" id="3.30.710.10">
    <property type="entry name" value="Potassium Channel Kv1.1, Chain A"/>
    <property type="match status" value="1"/>
</dbReference>
<feature type="region of interest" description="Disordered" evidence="1">
    <location>
        <begin position="1"/>
        <end position="30"/>
    </location>
</feature>
<evidence type="ECO:0000313" key="4">
    <source>
        <dbReference type="Proteomes" id="UP001497453"/>
    </source>
</evidence>
<gene>
    <name evidence="3" type="ORF">GFSPODELE1_LOCUS983</name>
</gene>
<name>A0ABP1CJW5_9APHY</name>